<keyword evidence="1 5" id="KW-0808">Transferase</keyword>
<feature type="domain" description="N-acetyltransferase" evidence="4">
    <location>
        <begin position="50"/>
        <end position="200"/>
    </location>
</feature>
<dbReference type="InterPro" id="IPR016181">
    <property type="entry name" value="Acyl_CoA_acyltransferase"/>
</dbReference>
<dbReference type="PROSITE" id="PS51186">
    <property type="entry name" value="GNAT"/>
    <property type="match status" value="1"/>
</dbReference>
<dbReference type="PANTHER" id="PTHR43877:SF2">
    <property type="entry name" value="AMINOALKYLPHOSPHONATE N-ACETYLTRANSFERASE-RELATED"/>
    <property type="match status" value="1"/>
</dbReference>
<dbReference type="InterPro" id="IPR050832">
    <property type="entry name" value="Bact_Acetyltransf"/>
</dbReference>
<protein>
    <submittedName>
        <fullName evidence="5">GNAT family N-acetyltransferase</fullName>
    </submittedName>
</protein>
<sequence>MGRTGWSRGVAYARGRPGMSRETGHARPGQVAIGGAICLASRAMSHTDSATLRPIQHHDFDTIVELNQDALEGVGRLDHEGLALLVKQADQALVLEDDGDIAGFVITLPPGAVYDSSRYDWFEDRLDDYVYLDRIVVSREHRRKGVASRLYDAVEADVPVALEVYDTNEPSLEFHRLRGYQQVGELEHAGKNNLMMLKAA</sequence>
<keyword evidence="2" id="KW-0012">Acyltransferase</keyword>
<organism evidence="5 6">
    <name type="scientific">Nocardioides jejuensis</name>
    <dbReference type="NCBI Taxonomy" id="2502782"/>
    <lineage>
        <taxon>Bacteria</taxon>
        <taxon>Bacillati</taxon>
        <taxon>Actinomycetota</taxon>
        <taxon>Actinomycetes</taxon>
        <taxon>Propionibacteriales</taxon>
        <taxon>Nocardioidaceae</taxon>
        <taxon>Nocardioides</taxon>
    </lineage>
</organism>
<accession>A0A4R1CDT4</accession>
<gene>
    <name evidence="5" type="ORF">EPD65_06625</name>
</gene>
<dbReference type="EMBL" id="SJZJ01000008">
    <property type="protein sequence ID" value="TCJ29393.1"/>
    <property type="molecule type" value="Genomic_DNA"/>
</dbReference>
<evidence type="ECO:0000256" key="2">
    <source>
        <dbReference type="ARBA" id="ARBA00023315"/>
    </source>
</evidence>
<name>A0A4R1CDT4_9ACTN</name>
<dbReference type="PANTHER" id="PTHR43877">
    <property type="entry name" value="AMINOALKYLPHOSPHONATE N-ACETYLTRANSFERASE-RELATED-RELATED"/>
    <property type="match status" value="1"/>
</dbReference>
<dbReference type="SUPFAM" id="SSF55729">
    <property type="entry name" value="Acyl-CoA N-acyltransferases (Nat)"/>
    <property type="match status" value="1"/>
</dbReference>
<dbReference type="AlphaFoldDB" id="A0A4R1CDT4"/>
<evidence type="ECO:0000259" key="4">
    <source>
        <dbReference type="PROSITE" id="PS51186"/>
    </source>
</evidence>
<evidence type="ECO:0000313" key="5">
    <source>
        <dbReference type="EMBL" id="TCJ29393.1"/>
    </source>
</evidence>
<feature type="region of interest" description="Disordered" evidence="3">
    <location>
        <begin position="1"/>
        <end position="27"/>
    </location>
</feature>
<dbReference type="CDD" id="cd04301">
    <property type="entry name" value="NAT_SF"/>
    <property type="match status" value="1"/>
</dbReference>
<evidence type="ECO:0000256" key="1">
    <source>
        <dbReference type="ARBA" id="ARBA00022679"/>
    </source>
</evidence>
<proteinExistence type="predicted"/>
<dbReference type="OrthoDB" id="6182349at2"/>
<reference evidence="5 6" key="1">
    <citation type="submission" date="2019-03" db="EMBL/GenBank/DDBJ databases">
        <authorList>
            <person name="Kim M.K.M."/>
        </authorList>
    </citation>
    <scope>NUCLEOTIDE SEQUENCE [LARGE SCALE GENOMIC DNA]</scope>
    <source>
        <strain evidence="5 6">18JY15-6</strain>
    </source>
</reference>
<dbReference type="Gene3D" id="3.40.630.30">
    <property type="match status" value="1"/>
</dbReference>
<evidence type="ECO:0000256" key="3">
    <source>
        <dbReference type="SAM" id="MobiDB-lite"/>
    </source>
</evidence>
<comment type="caution">
    <text evidence="5">The sequence shown here is derived from an EMBL/GenBank/DDBJ whole genome shotgun (WGS) entry which is preliminary data.</text>
</comment>
<keyword evidence="6" id="KW-1185">Reference proteome</keyword>
<dbReference type="Proteomes" id="UP000295453">
    <property type="component" value="Unassembled WGS sequence"/>
</dbReference>
<evidence type="ECO:0000313" key="6">
    <source>
        <dbReference type="Proteomes" id="UP000295453"/>
    </source>
</evidence>
<dbReference type="InterPro" id="IPR000182">
    <property type="entry name" value="GNAT_dom"/>
</dbReference>
<dbReference type="GO" id="GO:0016747">
    <property type="term" value="F:acyltransferase activity, transferring groups other than amino-acyl groups"/>
    <property type="evidence" value="ECO:0007669"/>
    <property type="project" value="InterPro"/>
</dbReference>
<dbReference type="Pfam" id="PF00583">
    <property type="entry name" value="Acetyltransf_1"/>
    <property type="match status" value="1"/>
</dbReference>